<keyword evidence="2" id="KW-1185">Reference proteome</keyword>
<comment type="caution">
    <text evidence="1">The sequence shown here is derived from an EMBL/GenBank/DDBJ whole genome shotgun (WGS) entry which is preliminary data.</text>
</comment>
<reference evidence="1 2" key="1">
    <citation type="submission" date="2019-10" db="EMBL/GenBank/DDBJ databases">
        <title>Epibacterium sp. nov., isolated from seawater.</title>
        <authorList>
            <person name="Zhang X."/>
            <person name="Li N."/>
        </authorList>
    </citation>
    <scope>NUCLEOTIDE SEQUENCE [LARGE SCALE GENOMIC DNA]</scope>
    <source>
        <strain evidence="1 2">SM1979</strain>
    </source>
</reference>
<dbReference type="Proteomes" id="UP000444174">
    <property type="component" value="Unassembled WGS sequence"/>
</dbReference>
<protein>
    <submittedName>
        <fullName evidence="1">Uncharacterized protein</fullName>
    </submittedName>
</protein>
<gene>
    <name evidence="1" type="ORF">GFB49_17570</name>
</gene>
<sequence length="93" mass="10712">MTLLNDWLKYVDDPGLFDDHHFESLMLVLETRQQLNAAFAHLPGGTEFIDRIFWLREQAAFNGTYLVAKPQKVDAEIIALAELYRDCVADRLS</sequence>
<name>A0A843YFM0_9RHOB</name>
<proteinExistence type="predicted"/>
<evidence type="ECO:0000313" key="1">
    <source>
        <dbReference type="EMBL" id="MQQ10280.1"/>
    </source>
</evidence>
<dbReference type="RefSeq" id="WP_153217254.1">
    <property type="nucleotide sequence ID" value="NZ_WIBF01000013.1"/>
</dbReference>
<dbReference type="AlphaFoldDB" id="A0A843YFM0"/>
<evidence type="ECO:0000313" key="2">
    <source>
        <dbReference type="Proteomes" id="UP000444174"/>
    </source>
</evidence>
<accession>A0A843YFM0</accession>
<organism evidence="1 2">
    <name type="scientific">Tritonibacter litoralis</name>
    <dbReference type="NCBI Taxonomy" id="2662264"/>
    <lineage>
        <taxon>Bacteria</taxon>
        <taxon>Pseudomonadati</taxon>
        <taxon>Pseudomonadota</taxon>
        <taxon>Alphaproteobacteria</taxon>
        <taxon>Rhodobacterales</taxon>
        <taxon>Paracoccaceae</taxon>
        <taxon>Tritonibacter</taxon>
    </lineage>
</organism>
<dbReference type="EMBL" id="WIBF01000013">
    <property type="protein sequence ID" value="MQQ10280.1"/>
    <property type="molecule type" value="Genomic_DNA"/>
</dbReference>